<dbReference type="Pfam" id="PF00293">
    <property type="entry name" value="NUDIX"/>
    <property type="match status" value="1"/>
</dbReference>
<evidence type="ECO:0000313" key="3">
    <source>
        <dbReference type="EMBL" id="QPC83971.1"/>
    </source>
</evidence>
<proteinExistence type="inferred from homology"/>
<dbReference type="InterPro" id="IPR015797">
    <property type="entry name" value="NUDIX_hydrolase-like_dom_sf"/>
</dbReference>
<evidence type="ECO:0000259" key="2">
    <source>
        <dbReference type="PROSITE" id="PS51462"/>
    </source>
</evidence>
<dbReference type="Gene3D" id="6.10.250.1120">
    <property type="match status" value="1"/>
</dbReference>
<dbReference type="RefSeq" id="WP_195172035.1">
    <property type="nucleotide sequence ID" value="NZ_CP062983.1"/>
</dbReference>
<dbReference type="PANTHER" id="PTHR43736">
    <property type="entry name" value="ADP-RIBOSE PYROPHOSPHATASE"/>
    <property type="match status" value="1"/>
</dbReference>
<keyword evidence="4" id="KW-1185">Reference proteome</keyword>
<dbReference type="Gene3D" id="3.90.79.10">
    <property type="entry name" value="Nucleoside Triphosphate Pyrophosphohydrolase"/>
    <property type="match status" value="1"/>
</dbReference>
<dbReference type="InterPro" id="IPR059176">
    <property type="entry name" value="UDP-X_N"/>
</dbReference>
<accession>A0A7S8IFU1</accession>
<sequence>MAESSSPSQLPNWLDWTRRLQAIAQIGLTYAQDVYDRERYEQIRELACEIAAQHTGGDAAQILALYAQEEGYMTPKVDVRGVVFNENEEILLVREVSDGLWTLPGGWADVHDTPSRAVEREIWEESGYEARAVKLLAAYDRDTQGHPPLPYSVYKLFFLCEVQGGSAQVSHETSEVAFFGKDAIPPLSLGRVNERQIARFYEHLAQPDLPTDFD</sequence>
<dbReference type="AlphaFoldDB" id="A0A7S8IFU1"/>
<dbReference type="SUPFAM" id="SSF55811">
    <property type="entry name" value="Nudix"/>
    <property type="match status" value="1"/>
</dbReference>
<dbReference type="Pfam" id="PF12535">
    <property type="entry name" value="Nudix_N"/>
    <property type="match status" value="1"/>
</dbReference>
<organism evidence="3 4">
    <name type="scientific">Phototrophicus methaneseepsis</name>
    <dbReference type="NCBI Taxonomy" id="2710758"/>
    <lineage>
        <taxon>Bacteria</taxon>
        <taxon>Bacillati</taxon>
        <taxon>Chloroflexota</taxon>
        <taxon>Candidatus Thermofontia</taxon>
        <taxon>Phototrophicales</taxon>
        <taxon>Phototrophicaceae</taxon>
        <taxon>Phototrophicus</taxon>
    </lineage>
</organism>
<feature type="domain" description="Nudix hydrolase" evidence="2">
    <location>
        <begin position="74"/>
        <end position="203"/>
    </location>
</feature>
<gene>
    <name evidence="3" type="ORF">G4Y79_06215</name>
</gene>
<dbReference type="CDD" id="cd04672">
    <property type="entry name" value="NUDIX_CDP-Chase_like"/>
    <property type="match status" value="1"/>
</dbReference>
<comment type="similarity">
    <text evidence="1">Belongs to the Nudix hydrolase family.</text>
</comment>
<dbReference type="PANTHER" id="PTHR43736:SF1">
    <property type="entry name" value="DIHYDRONEOPTERIN TRIPHOSPHATE DIPHOSPHATASE"/>
    <property type="match status" value="1"/>
</dbReference>
<evidence type="ECO:0000313" key="4">
    <source>
        <dbReference type="Proteomes" id="UP000594468"/>
    </source>
</evidence>
<dbReference type="EMBL" id="CP062983">
    <property type="protein sequence ID" value="QPC83971.1"/>
    <property type="molecule type" value="Genomic_DNA"/>
</dbReference>
<reference evidence="3 4" key="1">
    <citation type="submission" date="2020-02" db="EMBL/GenBank/DDBJ databases">
        <authorList>
            <person name="Zheng R.K."/>
            <person name="Sun C.M."/>
        </authorList>
    </citation>
    <scope>NUCLEOTIDE SEQUENCE [LARGE SCALE GENOMIC DNA]</scope>
    <source>
        <strain evidence="4">rifampicinis</strain>
    </source>
</reference>
<name>A0A7S8IFU1_9CHLR</name>
<dbReference type="Proteomes" id="UP000594468">
    <property type="component" value="Chromosome"/>
</dbReference>
<dbReference type="PROSITE" id="PS51462">
    <property type="entry name" value="NUDIX"/>
    <property type="match status" value="1"/>
</dbReference>
<dbReference type="InterPro" id="IPR000086">
    <property type="entry name" value="NUDIX_hydrolase_dom"/>
</dbReference>
<dbReference type="KEGG" id="pmet:G4Y79_06215"/>
<evidence type="ECO:0000256" key="1">
    <source>
        <dbReference type="ARBA" id="ARBA00005582"/>
    </source>
</evidence>
<dbReference type="GO" id="GO:0016787">
    <property type="term" value="F:hydrolase activity"/>
    <property type="evidence" value="ECO:0007669"/>
    <property type="project" value="UniProtKB-KW"/>
</dbReference>
<protein>
    <submittedName>
        <fullName evidence="3">NUDIX hydrolase</fullName>
    </submittedName>
</protein>
<keyword evidence="3" id="KW-0378">Hydrolase</keyword>